<dbReference type="InterPro" id="IPR036104">
    <property type="entry name" value="BFN_sf"/>
</dbReference>
<dbReference type="AlphaFoldDB" id="A0A8H9HCP2"/>
<reference evidence="2" key="1">
    <citation type="journal article" date="2014" name="Int. J. Syst. Evol. Microbiol.">
        <title>Complete genome sequence of Corynebacterium casei LMG S-19264T (=DSM 44701T), isolated from a smear-ripened cheese.</title>
        <authorList>
            <consortium name="US DOE Joint Genome Institute (JGI-PGF)"/>
            <person name="Walter F."/>
            <person name="Albersmeier A."/>
            <person name="Kalinowski J."/>
            <person name="Ruckert C."/>
        </authorList>
    </citation>
    <scope>NUCLEOTIDE SEQUENCE</scope>
    <source>
        <strain evidence="2">CGMCC 4.7372</strain>
    </source>
</reference>
<protein>
    <recommendedName>
        <fullName evidence="1">BFN domain-containing protein</fullName>
    </recommendedName>
</protein>
<evidence type="ECO:0000313" key="3">
    <source>
        <dbReference type="Proteomes" id="UP000614239"/>
    </source>
</evidence>
<dbReference type="SUPFAM" id="SSF103256">
    <property type="entry name" value="Hypothetical protein TM0160"/>
    <property type="match status" value="1"/>
</dbReference>
<dbReference type="PROSITE" id="PS51658">
    <property type="entry name" value="BFN"/>
    <property type="match status" value="1"/>
</dbReference>
<gene>
    <name evidence="2" type="ORF">GCM10011612_11200</name>
</gene>
<dbReference type="EMBL" id="BMNJ01000003">
    <property type="protein sequence ID" value="GGO97795.1"/>
    <property type="molecule type" value="Genomic_DNA"/>
</dbReference>
<keyword evidence="3" id="KW-1185">Reference proteome</keyword>
<evidence type="ECO:0000313" key="2">
    <source>
        <dbReference type="EMBL" id="GGO97795.1"/>
    </source>
</evidence>
<name>A0A8H9HCP2_9ACTO</name>
<comment type="caution">
    <text evidence="2">The sequence shown here is derived from an EMBL/GenBank/DDBJ whole genome shotgun (WGS) entry which is preliminary data.</text>
</comment>
<dbReference type="Proteomes" id="UP000614239">
    <property type="component" value="Unassembled WGS sequence"/>
</dbReference>
<sequence length="159" mass="16740">MRPMHLVGIRSTAASTGLVAILVEAGGPGMTAVPVTAREGLVLSEPIPSTRPGWVSLLARSVHMLGGSLLQIRLGVDADARLVCGLAIAGRDERGEVGEVPCAPGDALVLASALDRPILASETLLRLRGVDLGEQTMHERMARWRRSLATAIPEDPPTR</sequence>
<reference evidence="2" key="2">
    <citation type="submission" date="2020-09" db="EMBL/GenBank/DDBJ databases">
        <authorList>
            <person name="Sun Q."/>
            <person name="Zhou Y."/>
        </authorList>
    </citation>
    <scope>NUCLEOTIDE SEQUENCE</scope>
    <source>
        <strain evidence="2">CGMCC 4.7372</strain>
    </source>
</reference>
<dbReference type="OrthoDB" id="3255642at2"/>
<dbReference type="Gene3D" id="3.10.690.10">
    <property type="entry name" value="Bifunctional nuclease domain"/>
    <property type="match status" value="1"/>
</dbReference>
<proteinExistence type="predicted"/>
<feature type="domain" description="BFN" evidence="1">
    <location>
        <begin position="1"/>
        <end position="132"/>
    </location>
</feature>
<organism evidence="2 3">
    <name type="scientific">Actinomyces gaoshouyii</name>
    <dbReference type="NCBI Taxonomy" id="1960083"/>
    <lineage>
        <taxon>Bacteria</taxon>
        <taxon>Bacillati</taxon>
        <taxon>Actinomycetota</taxon>
        <taxon>Actinomycetes</taxon>
        <taxon>Actinomycetales</taxon>
        <taxon>Actinomycetaceae</taxon>
        <taxon>Actinomyces</taxon>
    </lineage>
</organism>
<accession>A0A8H9HCP2</accession>
<dbReference type="GO" id="GO:0004518">
    <property type="term" value="F:nuclease activity"/>
    <property type="evidence" value="ECO:0007669"/>
    <property type="project" value="InterPro"/>
</dbReference>
<evidence type="ECO:0000259" key="1">
    <source>
        <dbReference type="PROSITE" id="PS51658"/>
    </source>
</evidence>
<dbReference type="InterPro" id="IPR003729">
    <property type="entry name" value="Bi_nuclease_dom"/>
</dbReference>